<comment type="caution">
    <text evidence="2">The sequence shown here is derived from an EMBL/GenBank/DDBJ whole genome shotgun (WGS) entry which is preliminary data.</text>
</comment>
<dbReference type="GO" id="GO:0005783">
    <property type="term" value="C:endoplasmic reticulum"/>
    <property type="evidence" value="ECO:0007669"/>
    <property type="project" value="TreeGrafter"/>
</dbReference>
<reference evidence="2" key="1">
    <citation type="submission" date="2020-12" db="EMBL/GenBank/DDBJ databases">
        <authorList>
            <person name="Iha C."/>
        </authorList>
    </citation>
    <scope>NUCLEOTIDE SEQUENCE</scope>
</reference>
<evidence type="ECO:0000256" key="1">
    <source>
        <dbReference type="SAM" id="Phobius"/>
    </source>
</evidence>
<evidence type="ECO:0008006" key="4">
    <source>
        <dbReference type="Google" id="ProtNLM"/>
    </source>
</evidence>
<keyword evidence="1" id="KW-1133">Transmembrane helix</keyword>
<dbReference type="GO" id="GO:0006488">
    <property type="term" value="P:dolichol-linked oligosaccharide biosynthetic process"/>
    <property type="evidence" value="ECO:0007669"/>
    <property type="project" value="InterPro"/>
</dbReference>
<gene>
    <name evidence="2" type="ORF">OSTQU699_LOCUS10772</name>
</gene>
<keyword evidence="1" id="KW-0812">Transmembrane</keyword>
<evidence type="ECO:0000313" key="2">
    <source>
        <dbReference type="EMBL" id="CAD7705417.1"/>
    </source>
</evidence>
<organism evidence="2 3">
    <name type="scientific">Ostreobium quekettii</name>
    <dbReference type="NCBI Taxonomy" id="121088"/>
    <lineage>
        <taxon>Eukaryota</taxon>
        <taxon>Viridiplantae</taxon>
        <taxon>Chlorophyta</taxon>
        <taxon>core chlorophytes</taxon>
        <taxon>Ulvophyceae</taxon>
        <taxon>TCBD clade</taxon>
        <taxon>Bryopsidales</taxon>
        <taxon>Ostreobineae</taxon>
        <taxon>Ostreobiaceae</taxon>
        <taxon>Ostreobium</taxon>
    </lineage>
</organism>
<dbReference type="InterPro" id="IPR039698">
    <property type="entry name" value="Dfg10/SRD5A3"/>
</dbReference>
<proteinExistence type="predicted"/>
<keyword evidence="1" id="KW-0472">Membrane</keyword>
<dbReference type="GO" id="GO:0003865">
    <property type="term" value="F:3-oxo-5-alpha-steroid 4-dehydrogenase activity"/>
    <property type="evidence" value="ECO:0007669"/>
    <property type="project" value="TreeGrafter"/>
</dbReference>
<dbReference type="Proteomes" id="UP000708148">
    <property type="component" value="Unassembled WGS sequence"/>
</dbReference>
<dbReference type="PANTHER" id="PTHR14624">
    <property type="entry name" value="DFG10 PROTEIN"/>
    <property type="match status" value="1"/>
</dbReference>
<sequence length="159" mass="17427">MLPLVLAAVPVLIELFWALAAASVVLALFPLPGLGLFRSAVLLSAARGKTWQSRPAVLGRFKDMSVPHDWFWHFYVAGSFSNTLFLYLISWHWSSGGHLHNAAQVLCCVSISSPISFASLTNQCPSPQAKMMQFMLFGFADVGKDSGKLHCLYPTSLLI</sequence>
<dbReference type="GO" id="GO:0016095">
    <property type="term" value="P:polyprenol catabolic process"/>
    <property type="evidence" value="ECO:0007669"/>
    <property type="project" value="TreeGrafter"/>
</dbReference>
<protein>
    <recommendedName>
        <fullName evidence="4">Polyprenol reductase</fullName>
    </recommendedName>
</protein>
<evidence type="ECO:0000313" key="3">
    <source>
        <dbReference type="Proteomes" id="UP000708148"/>
    </source>
</evidence>
<dbReference type="AlphaFoldDB" id="A0A8S1JEF2"/>
<dbReference type="PANTHER" id="PTHR14624:SF0">
    <property type="entry name" value="POLYPRENOL REDUCTASE"/>
    <property type="match status" value="1"/>
</dbReference>
<feature type="transmembrane region" description="Helical" evidence="1">
    <location>
        <begin position="70"/>
        <end position="89"/>
    </location>
</feature>
<keyword evidence="3" id="KW-1185">Reference proteome</keyword>
<dbReference type="OrthoDB" id="541710at2759"/>
<dbReference type="EMBL" id="CAJHUC010003121">
    <property type="protein sequence ID" value="CAD7705417.1"/>
    <property type="molecule type" value="Genomic_DNA"/>
</dbReference>
<name>A0A8S1JEF2_9CHLO</name>
<accession>A0A8S1JEF2</accession>